<feature type="compositionally biased region" description="Basic and acidic residues" evidence="5">
    <location>
        <begin position="211"/>
        <end position="223"/>
    </location>
</feature>
<feature type="compositionally biased region" description="Low complexity" evidence="5">
    <location>
        <begin position="617"/>
        <end position="632"/>
    </location>
</feature>
<protein>
    <recommendedName>
        <fullName evidence="6">RanBP2-type domain-containing protein</fullName>
    </recommendedName>
</protein>
<dbReference type="InterPro" id="IPR001876">
    <property type="entry name" value="Znf_RanBP2"/>
</dbReference>
<dbReference type="InterPro" id="IPR036443">
    <property type="entry name" value="Znf_RanBP2_sf"/>
</dbReference>
<dbReference type="EMBL" id="JBIMZQ010000003">
    <property type="protein sequence ID" value="KAL3672677.1"/>
    <property type="molecule type" value="Genomic_DNA"/>
</dbReference>
<feature type="region of interest" description="Disordered" evidence="5">
    <location>
        <begin position="540"/>
        <end position="641"/>
    </location>
</feature>
<keyword evidence="8" id="KW-1185">Reference proteome</keyword>
<dbReference type="Gene3D" id="2.30.30.380">
    <property type="entry name" value="Zn-finger domain of Sec23/24"/>
    <property type="match status" value="2"/>
</dbReference>
<dbReference type="InterPro" id="IPR053000">
    <property type="entry name" value="WSS1-like_metalloprotease"/>
</dbReference>
<dbReference type="AlphaFoldDB" id="A0ABD3G0J2"/>
<dbReference type="Proteomes" id="UP001632037">
    <property type="component" value="Unassembled WGS sequence"/>
</dbReference>
<evidence type="ECO:0000259" key="6">
    <source>
        <dbReference type="PROSITE" id="PS50199"/>
    </source>
</evidence>
<proteinExistence type="predicted"/>
<feature type="domain" description="RanBP2-type" evidence="6">
    <location>
        <begin position="10"/>
        <end position="39"/>
    </location>
</feature>
<dbReference type="SMART" id="SM00547">
    <property type="entry name" value="ZnF_RBZ"/>
    <property type="match status" value="5"/>
</dbReference>
<feature type="domain" description="RanBP2-type" evidence="6">
    <location>
        <begin position="327"/>
        <end position="357"/>
    </location>
</feature>
<keyword evidence="3" id="KW-0862">Zinc</keyword>
<feature type="region of interest" description="Disordered" evidence="5">
    <location>
        <begin position="210"/>
        <end position="241"/>
    </location>
</feature>
<feature type="compositionally biased region" description="Basic residues" evidence="5">
    <location>
        <begin position="576"/>
        <end position="594"/>
    </location>
</feature>
<name>A0ABD3G0J2_9STRA</name>
<dbReference type="PANTHER" id="PTHR46622">
    <property type="entry name" value="DNA-DEPENDENT METALLOPROTEASE WSS1"/>
    <property type="match status" value="1"/>
</dbReference>
<dbReference type="PROSITE" id="PS50199">
    <property type="entry name" value="ZF_RANBP2_2"/>
    <property type="match status" value="3"/>
</dbReference>
<dbReference type="GO" id="GO:0008270">
    <property type="term" value="F:zinc ion binding"/>
    <property type="evidence" value="ECO:0007669"/>
    <property type="project" value="UniProtKB-KW"/>
</dbReference>
<evidence type="ECO:0000256" key="5">
    <source>
        <dbReference type="SAM" id="MobiDB-lite"/>
    </source>
</evidence>
<comment type="caution">
    <text evidence="7">The sequence shown here is derived from an EMBL/GenBank/DDBJ whole genome shotgun (WGS) entry which is preliminary data.</text>
</comment>
<evidence type="ECO:0000256" key="4">
    <source>
        <dbReference type="PROSITE-ProRule" id="PRU00322"/>
    </source>
</evidence>
<evidence type="ECO:0000313" key="8">
    <source>
        <dbReference type="Proteomes" id="UP001632037"/>
    </source>
</evidence>
<feature type="region of interest" description="Disordered" evidence="5">
    <location>
        <begin position="258"/>
        <end position="281"/>
    </location>
</feature>
<evidence type="ECO:0000313" key="7">
    <source>
        <dbReference type="EMBL" id="KAL3672677.1"/>
    </source>
</evidence>
<dbReference type="Gene3D" id="4.10.1060.10">
    <property type="entry name" value="Zinc finger, RanBP2-type"/>
    <property type="match status" value="1"/>
</dbReference>
<reference evidence="7 8" key="1">
    <citation type="submission" date="2024-09" db="EMBL/GenBank/DDBJ databases">
        <title>Genome sequencing and assembly of Phytophthora oleae, isolate VK10A, causative agent of rot of olive drupes.</title>
        <authorList>
            <person name="Conti Taguali S."/>
            <person name="Riolo M."/>
            <person name="La Spada F."/>
            <person name="Cacciola S.O."/>
            <person name="Dionisio G."/>
        </authorList>
    </citation>
    <scope>NUCLEOTIDE SEQUENCE [LARGE SCALE GENOMIC DNA]</scope>
    <source>
        <strain evidence="7 8">VK10A</strain>
    </source>
</reference>
<feature type="region of interest" description="Disordered" evidence="5">
    <location>
        <begin position="432"/>
        <end position="452"/>
    </location>
</feature>
<dbReference type="PANTHER" id="PTHR46622:SF1">
    <property type="entry name" value="DNA-DEPENDENT METALLOPROTEASE WSS1"/>
    <property type="match status" value="1"/>
</dbReference>
<keyword evidence="2 4" id="KW-0863">Zinc-finger</keyword>
<evidence type="ECO:0000256" key="3">
    <source>
        <dbReference type="ARBA" id="ARBA00022833"/>
    </source>
</evidence>
<organism evidence="7 8">
    <name type="scientific">Phytophthora oleae</name>
    <dbReference type="NCBI Taxonomy" id="2107226"/>
    <lineage>
        <taxon>Eukaryota</taxon>
        <taxon>Sar</taxon>
        <taxon>Stramenopiles</taxon>
        <taxon>Oomycota</taxon>
        <taxon>Peronosporomycetes</taxon>
        <taxon>Peronosporales</taxon>
        <taxon>Peronosporaceae</taxon>
        <taxon>Phytophthora</taxon>
    </lineage>
</organism>
<feature type="compositionally biased region" description="Basic and acidic residues" evidence="5">
    <location>
        <begin position="271"/>
        <end position="281"/>
    </location>
</feature>
<dbReference type="SUPFAM" id="SSF90209">
    <property type="entry name" value="Ran binding protein zinc finger-like"/>
    <property type="match status" value="2"/>
</dbReference>
<dbReference type="Pfam" id="PF00641">
    <property type="entry name" value="Zn_ribbon_RanBP"/>
    <property type="match status" value="3"/>
</dbReference>
<evidence type="ECO:0000256" key="1">
    <source>
        <dbReference type="ARBA" id="ARBA00022723"/>
    </source>
</evidence>
<accession>A0ABD3G0J2</accession>
<sequence length="662" mass="73053">MARTRTQEAASEEWSCPLCTLLNTPEDNRCAACDNARPPVDQLRNSQPSEQPTANATASEVQHIYRPAAGVFFSSILRNQSDSGADNTWKQEPRLVVNRRRGIRRRNVIISAETNVDKEKVETGYGDRIAGSTAEETAEEEETKVVAQVPATTATLDSIGMMDQAEEKQEMDEEDTGIDVEEPSFNLLGSGGSVFAAPPVQNTVEYQCTADETKSREESEKVGFSDGEDVTPTPPKYPGFMPASKVIAEETRLEEKLASAGLDLSDSEDEDKPKMLRRRSEDEDISWEDKWVCQICTSLNDQTVLECSSCKCKRYRFPVEALEPTAEANLQWACHICTNLNPPDTPDCLMCLSTRKSDTKTTDRRWKCSVCAAFNESGAVRCELCDHPREEAAAKVPGKQGPQCSVCTNINPPGTTRCELCDSSLLMDEEDEEDQFVDLSSSPPGRKSSYVFDEDDLENPYADLSQYDNDYNAPNEVADADLDYVEEISDNEPSNFLTNPRPVPVRAELKEFENFVSMEDLRRDYGCRINFNQMFAGQRSGKSYSDRLATRRAASRKRKRTAAQIESGELPASAARKGKKKKTKAAKGGKKRKAPTAGRRASEGGAKAPRGTRARKTASSARRSSAATTYSSGINHYDNPAADFGEDLNTMAWEGVGSAGYL</sequence>
<gene>
    <name evidence="7" type="ORF">V7S43_001971</name>
</gene>
<evidence type="ECO:0000256" key="2">
    <source>
        <dbReference type="ARBA" id="ARBA00022771"/>
    </source>
</evidence>
<keyword evidence="1" id="KW-0479">Metal-binding</keyword>
<feature type="domain" description="RanBP2-type" evidence="6">
    <location>
        <begin position="362"/>
        <end position="391"/>
    </location>
</feature>
<dbReference type="PROSITE" id="PS01358">
    <property type="entry name" value="ZF_RANBP2_1"/>
    <property type="match status" value="4"/>
</dbReference>